<accession>A0A232ETA8</accession>
<keyword evidence="2" id="KW-1185">Reference proteome</keyword>
<sequence length="217" mass="25114">MLDLVLRLEEMKFLAGETQIANKVKTKRGTTRRLERLKARLNKLNKFLIIILNIITMARSQSPYQMDPLDPNPGIYFERVDVMRTKRADWKIQIYIDVDEFMQTHAPLESYRAVYNSCLTRIEEIKSGHALGLDLIKLKDQTLNEVQRQINVIIKTMTHQSYPAERNPRSIRVKRIAPLGIIGSISKSLFGLVTTDDVDNINNTLFQDQTKIVQIMD</sequence>
<organism evidence="1 2">
    <name type="scientific">Trichomalopsis sarcophagae</name>
    <dbReference type="NCBI Taxonomy" id="543379"/>
    <lineage>
        <taxon>Eukaryota</taxon>
        <taxon>Metazoa</taxon>
        <taxon>Ecdysozoa</taxon>
        <taxon>Arthropoda</taxon>
        <taxon>Hexapoda</taxon>
        <taxon>Insecta</taxon>
        <taxon>Pterygota</taxon>
        <taxon>Neoptera</taxon>
        <taxon>Endopterygota</taxon>
        <taxon>Hymenoptera</taxon>
        <taxon>Apocrita</taxon>
        <taxon>Proctotrupomorpha</taxon>
        <taxon>Chalcidoidea</taxon>
        <taxon>Pteromalidae</taxon>
        <taxon>Pteromalinae</taxon>
        <taxon>Trichomalopsis</taxon>
    </lineage>
</organism>
<evidence type="ECO:0000313" key="1">
    <source>
        <dbReference type="EMBL" id="OXU21600.1"/>
    </source>
</evidence>
<dbReference type="Proteomes" id="UP000215335">
    <property type="component" value="Unassembled WGS sequence"/>
</dbReference>
<comment type="caution">
    <text evidence="1">The sequence shown here is derived from an EMBL/GenBank/DDBJ whole genome shotgun (WGS) entry which is preliminary data.</text>
</comment>
<reference evidence="1 2" key="1">
    <citation type="journal article" date="2017" name="Curr. Biol.">
        <title>The Evolution of Venom by Co-option of Single-Copy Genes.</title>
        <authorList>
            <person name="Martinson E.O."/>
            <person name="Mrinalini"/>
            <person name="Kelkar Y.D."/>
            <person name="Chang C.H."/>
            <person name="Werren J.H."/>
        </authorList>
    </citation>
    <scope>NUCLEOTIDE SEQUENCE [LARGE SCALE GENOMIC DNA]</scope>
    <source>
        <strain evidence="1 2">Alberta</strain>
        <tissue evidence="1">Whole body</tissue>
    </source>
</reference>
<dbReference type="AlphaFoldDB" id="A0A232ETA8"/>
<dbReference type="EMBL" id="NNAY01002294">
    <property type="protein sequence ID" value="OXU21600.1"/>
    <property type="molecule type" value="Genomic_DNA"/>
</dbReference>
<protein>
    <submittedName>
        <fullName evidence="1">Uncharacterized protein</fullName>
    </submittedName>
</protein>
<name>A0A232ETA8_9HYME</name>
<dbReference type="Pfam" id="PF12259">
    <property type="entry name" value="Baculo_F"/>
    <property type="match status" value="1"/>
</dbReference>
<gene>
    <name evidence="1" type="ORF">TSAR_007932</name>
</gene>
<dbReference type="OrthoDB" id="7697589at2759"/>
<dbReference type="InterPro" id="IPR022048">
    <property type="entry name" value="Envelope_fusion-like"/>
</dbReference>
<evidence type="ECO:0000313" key="2">
    <source>
        <dbReference type="Proteomes" id="UP000215335"/>
    </source>
</evidence>
<proteinExistence type="predicted"/>